<reference evidence="1" key="1">
    <citation type="journal article" date="2014" name="Genome Biol. Evol.">
        <title>Pangenome evidence for extensive interdomain horizontal transfer affecting lineage core and shell genes in uncultured planktonic thaumarchaeota and euryarchaeota.</title>
        <authorList>
            <person name="Deschamps P."/>
            <person name="Zivanovic Y."/>
            <person name="Moreira D."/>
            <person name="Rodriguez-Valera F."/>
            <person name="Lopez-Garcia P."/>
        </authorList>
    </citation>
    <scope>NUCLEOTIDE SEQUENCE</scope>
</reference>
<dbReference type="AlphaFoldDB" id="A0A075IBG5"/>
<accession>A0A075IBG5</accession>
<evidence type="ECO:0000313" key="1">
    <source>
        <dbReference type="EMBL" id="AIF25259.1"/>
    </source>
</evidence>
<dbReference type="EMBL" id="KF901285">
    <property type="protein sequence ID" value="AIF25259.1"/>
    <property type="molecule type" value="Genomic_DNA"/>
</dbReference>
<sequence length="57" mass="6699">MKMKSDDKCVLCNVIIKTNYVPMKQWKIEGKICGKCYTKKISEFYPGEHVRVDLSDR</sequence>
<protein>
    <submittedName>
        <fullName evidence="1">Uncharacterized protein</fullName>
    </submittedName>
</protein>
<organism evidence="1">
    <name type="scientific">uncultured marine thaumarchaeote SAT1000_48_C08</name>
    <dbReference type="NCBI Taxonomy" id="1456415"/>
    <lineage>
        <taxon>Archaea</taxon>
        <taxon>Nitrososphaerota</taxon>
        <taxon>environmental samples</taxon>
    </lineage>
</organism>
<proteinExistence type="predicted"/>
<name>A0A075IBG5_9ARCH</name>